<dbReference type="GO" id="GO:0005615">
    <property type="term" value="C:extracellular space"/>
    <property type="evidence" value="ECO:0007669"/>
    <property type="project" value="TreeGrafter"/>
</dbReference>
<dbReference type="GO" id="GO:0007155">
    <property type="term" value="P:cell adhesion"/>
    <property type="evidence" value="ECO:0007669"/>
    <property type="project" value="TreeGrafter"/>
</dbReference>
<feature type="chain" id="PRO_5039954697" description="FAS1 domain-containing protein" evidence="1">
    <location>
        <begin position="20"/>
        <end position="599"/>
    </location>
</feature>
<organism evidence="3 4">
    <name type="scientific">Polypedilum vanderplanki</name>
    <name type="common">Sleeping chironomid midge</name>
    <dbReference type="NCBI Taxonomy" id="319348"/>
    <lineage>
        <taxon>Eukaryota</taxon>
        <taxon>Metazoa</taxon>
        <taxon>Ecdysozoa</taxon>
        <taxon>Arthropoda</taxon>
        <taxon>Hexapoda</taxon>
        <taxon>Insecta</taxon>
        <taxon>Pterygota</taxon>
        <taxon>Neoptera</taxon>
        <taxon>Endopterygota</taxon>
        <taxon>Diptera</taxon>
        <taxon>Nematocera</taxon>
        <taxon>Chironomoidea</taxon>
        <taxon>Chironomidae</taxon>
        <taxon>Chironominae</taxon>
        <taxon>Polypedilum</taxon>
        <taxon>Polypedilum</taxon>
    </lineage>
</organism>
<reference evidence="3" key="1">
    <citation type="submission" date="2021-03" db="EMBL/GenBank/DDBJ databases">
        <title>Chromosome level genome of the anhydrobiotic midge Polypedilum vanderplanki.</title>
        <authorList>
            <person name="Yoshida Y."/>
            <person name="Kikawada T."/>
            <person name="Gusev O."/>
        </authorList>
    </citation>
    <scope>NUCLEOTIDE SEQUENCE</scope>
    <source>
        <strain evidence="3">NIAS01</strain>
        <tissue evidence="3">Whole body or cell culture</tissue>
    </source>
</reference>
<comment type="caution">
    <text evidence="3">The sequence shown here is derived from an EMBL/GenBank/DDBJ whole genome shotgun (WGS) entry which is preliminary data.</text>
</comment>
<dbReference type="PROSITE" id="PS50213">
    <property type="entry name" value="FAS1"/>
    <property type="match status" value="2"/>
</dbReference>
<dbReference type="AlphaFoldDB" id="A0A9J6B9H1"/>
<evidence type="ECO:0000256" key="1">
    <source>
        <dbReference type="SAM" id="SignalP"/>
    </source>
</evidence>
<gene>
    <name evidence="3" type="ORF">PVAND_014376</name>
</gene>
<dbReference type="OrthoDB" id="286301at2759"/>
<dbReference type="SUPFAM" id="SSF82153">
    <property type="entry name" value="FAS1 domain"/>
    <property type="match status" value="2"/>
</dbReference>
<accession>A0A9J6B9H1</accession>
<dbReference type="GO" id="GO:0050839">
    <property type="term" value="F:cell adhesion molecule binding"/>
    <property type="evidence" value="ECO:0007669"/>
    <property type="project" value="TreeGrafter"/>
</dbReference>
<dbReference type="GO" id="GO:0030198">
    <property type="term" value="P:extracellular matrix organization"/>
    <property type="evidence" value="ECO:0007669"/>
    <property type="project" value="TreeGrafter"/>
</dbReference>
<keyword evidence="4" id="KW-1185">Reference proteome</keyword>
<evidence type="ECO:0000259" key="2">
    <source>
        <dbReference type="PROSITE" id="PS50213"/>
    </source>
</evidence>
<dbReference type="Gene3D" id="2.30.180.10">
    <property type="entry name" value="FAS1 domain"/>
    <property type="match status" value="2"/>
</dbReference>
<protein>
    <recommendedName>
        <fullName evidence="2">FAS1 domain-containing protein</fullName>
    </recommendedName>
</protein>
<dbReference type="Proteomes" id="UP001107558">
    <property type="component" value="Chromosome 4"/>
</dbReference>
<feature type="domain" description="FAS1" evidence="2">
    <location>
        <begin position="188"/>
        <end position="336"/>
    </location>
</feature>
<dbReference type="EMBL" id="JADBJN010000004">
    <property type="protein sequence ID" value="KAG5666341.1"/>
    <property type="molecule type" value="Genomic_DNA"/>
</dbReference>
<dbReference type="GO" id="GO:0031012">
    <property type="term" value="C:extracellular matrix"/>
    <property type="evidence" value="ECO:0007669"/>
    <property type="project" value="TreeGrafter"/>
</dbReference>
<feature type="signal peptide" evidence="1">
    <location>
        <begin position="1"/>
        <end position="19"/>
    </location>
</feature>
<dbReference type="PANTHER" id="PTHR10900:SF124">
    <property type="entry name" value="FI05614P"/>
    <property type="match status" value="1"/>
</dbReference>
<dbReference type="InterPro" id="IPR036378">
    <property type="entry name" value="FAS1_dom_sf"/>
</dbReference>
<dbReference type="Pfam" id="PF02469">
    <property type="entry name" value="Fasciclin"/>
    <property type="match status" value="2"/>
</dbReference>
<evidence type="ECO:0000313" key="4">
    <source>
        <dbReference type="Proteomes" id="UP001107558"/>
    </source>
</evidence>
<evidence type="ECO:0000313" key="3">
    <source>
        <dbReference type="EMBL" id="KAG5666341.1"/>
    </source>
</evidence>
<keyword evidence="1" id="KW-0732">Signal</keyword>
<sequence length="599" mass="69472">MFKILLIVLFLQIFDISIASEVKQLNSKINFLPDLKYMLKEQSDENLLKFLYLLNKLEVNGNEFVSDELFTIIVPKFTFDIRNIDNDTLQKFIFEHIIPGIRIQVLKNGEIYNNMNKNSIKVKSLSPNKWRINDINVHEFNSHSTKLISFIKIDGYLDGIKSNFTKRNVQDHNSYNEQEKLIKKDVNKSDLLDEKTNKNKYGVLQNYLSTIKSGTKVFQHFLKTSNLSTIFEDATDNFIILVPNDMAFQRWHPIDWGFFPFSVPEFTEDIMRNHIILLKQQPFSPNSVEKEVKLKALGGEFVTFKVQPIPSINNVSILSNITLSNGNVVYIISEVLFMNDEKVSKLHQMNKDKETPPLLAFPWLISQFLSHSFLALEKDNRFTQIVRFLSLADIASLIPGSNYTFFVPFDDSFEKYGFDELADDVLKSNKSTNFILNHFVKGRLYNRDLRDGEIYETVGGRRIRIRKETSVNIFINQAKIVESEVFVYNLGTMFYIDDVLNPEILQNVYKNTQNQERENIESFEENFTTETSDVNEIYKKLNNAEPLIDKDQSFLQTMHDTYADVEFISSDNIEDFSSSDSYITSQALPSSELISPPPK</sequence>
<feature type="domain" description="FAS1" evidence="2">
    <location>
        <begin position="369"/>
        <end position="500"/>
    </location>
</feature>
<dbReference type="InterPro" id="IPR050904">
    <property type="entry name" value="Adhesion/Biosynth-related"/>
</dbReference>
<dbReference type="FunFam" id="2.30.180.10:FF:000037">
    <property type="entry name" value="Uncharacterized protein, isoform A"/>
    <property type="match status" value="1"/>
</dbReference>
<dbReference type="SMART" id="SM00554">
    <property type="entry name" value="FAS1"/>
    <property type="match status" value="2"/>
</dbReference>
<proteinExistence type="predicted"/>
<dbReference type="PANTHER" id="PTHR10900">
    <property type="entry name" value="PERIOSTIN-RELATED"/>
    <property type="match status" value="1"/>
</dbReference>
<dbReference type="InterPro" id="IPR000782">
    <property type="entry name" value="FAS1_domain"/>
</dbReference>
<name>A0A9J6B9H1_POLVA</name>